<proteinExistence type="predicted"/>
<accession>A0AAD6BPD4</accession>
<evidence type="ECO:0000313" key="3">
    <source>
        <dbReference type="Proteomes" id="UP001219934"/>
    </source>
</evidence>
<feature type="compositionally biased region" description="Acidic residues" evidence="1">
    <location>
        <begin position="52"/>
        <end position="63"/>
    </location>
</feature>
<gene>
    <name evidence="2" type="ORF">JOQ06_024223</name>
</gene>
<evidence type="ECO:0000313" key="2">
    <source>
        <dbReference type="EMBL" id="KAJ4946558.1"/>
    </source>
</evidence>
<sequence>MDNFFTNFGDLTAAHGLKSVLSRRWHFLKSQQKQAVHAYSGIAAMECHDLELQQDIEESDDNDYTSPESEQHRGTGEHFHKRQYREYIKRPSVKPKCNIDS</sequence>
<dbReference type="EMBL" id="JAPTMU010000003">
    <property type="protein sequence ID" value="KAJ4946558.1"/>
    <property type="molecule type" value="Genomic_DNA"/>
</dbReference>
<feature type="region of interest" description="Disordered" evidence="1">
    <location>
        <begin position="52"/>
        <end position="85"/>
    </location>
</feature>
<keyword evidence="3" id="KW-1185">Reference proteome</keyword>
<organism evidence="2 3">
    <name type="scientific">Pogonophryne albipinna</name>
    <dbReference type="NCBI Taxonomy" id="1090488"/>
    <lineage>
        <taxon>Eukaryota</taxon>
        <taxon>Metazoa</taxon>
        <taxon>Chordata</taxon>
        <taxon>Craniata</taxon>
        <taxon>Vertebrata</taxon>
        <taxon>Euteleostomi</taxon>
        <taxon>Actinopterygii</taxon>
        <taxon>Neopterygii</taxon>
        <taxon>Teleostei</taxon>
        <taxon>Neoteleostei</taxon>
        <taxon>Acanthomorphata</taxon>
        <taxon>Eupercaria</taxon>
        <taxon>Perciformes</taxon>
        <taxon>Notothenioidei</taxon>
        <taxon>Pogonophryne</taxon>
    </lineage>
</organism>
<reference evidence="2" key="1">
    <citation type="submission" date="2022-11" db="EMBL/GenBank/DDBJ databases">
        <title>Chromosome-level genome of Pogonophryne albipinna.</title>
        <authorList>
            <person name="Jo E."/>
        </authorList>
    </citation>
    <scope>NUCLEOTIDE SEQUENCE</scope>
    <source>
        <strain evidence="2">SGF0006</strain>
        <tissue evidence="2">Muscle</tissue>
    </source>
</reference>
<comment type="caution">
    <text evidence="2">The sequence shown here is derived from an EMBL/GenBank/DDBJ whole genome shotgun (WGS) entry which is preliminary data.</text>
</comment>
<evidence type="ECO:0000256" key="1">
    <source>
        <dbReference type="SAM" id="MobiDB-lite"/>
    </source>
</evidence>
<dbReference type="AlphaFoldDB" id="A0AAD6BPD4"/>
<protein>
    <submittedName>
        <fullName evidence="2">Uncharacterized protein</fullName>
    </submittedName>
</protein>
<feature type="compositionally biased region" description="Basic and acidic residues" evidence="1">
    <location>
        <begin position="69"/>
        <end position="85"/>
    </location>
</feature>
<name>A0AAD6BPD4_9TELE</name>
<dbReference type="Proteomes" id="UP001219934">
    <property type="component" value="Unassembled WGS sequence"/>
</dbReference>